<dbReference type="EMBL" id="LR797823">
    <property type="protein sequence ID" value="CAB4241220.1"/>
    <property type="molecule type" value="Genomic_DNA"/>
</dbReference>
<accession>A0A6J5TCB0</accession>
<sequence>MLTQVKIIGVEIVKKEKSSQMTVHYTDLKDNRAGKKPVNSHFNSDVFNALKDAKMGDLFTFGIEKEGEFWQLKSATPAGGIIPVEGDPTPTGYIQQAKSATSAATVATRSNYETPEERTARQLLIVKQSSVTNAVATLAATKKDKFNTEDVLTIAKMYVDYVYGIGNEKLEPDSTGFDSLEDDIIY</sequence>
<evidence type="ECO:0000313" key="1">
    <source>
        <dbReference type="EMBL" id="CAB4241220.1"/>
    </source>
</evidence>
<protein>
    <submittedName>
        <fullName evidence="1">Uncharacterized protein</fullName>
    </submittedName>
</protein>
<proteinExistence type="predicted"/>
<name>A0A6J5TCB0_9CAUD</name>
<gene>
    <name evidence="1" type="ORF">UFOVP67_3</name>
</gene>
<reference evidence="1" key="1">
    <citation type="submission" date="2020-05" db="EMBL/GenBank/DDBJ databases">
        <authorList>
            <person name="Chiriac C."/>
            <person name="Salcher M."/>
            <person name="Ghai R."/>
            <person name="Kavagutti S V."/>
        </authorList>
    </citation>
    <scope>NUCLEOTIDE SEQUENCE</scope>
</reference>
<organism evidence="1">
    <name type="scientific">uncultured Caudovirales phage</name>
    <dbReference type="NCBI Taxonomy" id="2100421"/>
    <lineage>
        <taxon>Viruses</taxon>
        <taxon>Duplodnaviria</taxon>
        <taxon>Heunggongvirae</taxon>
        <taxon>Uroviricota</taxon>
        <taxon>Caudoviricetes</taxon>
        <taxon>Peduoviridae</taxon>
        <taxon>Maltschvirus</taxon>
        <taxon>Maltschvirus maltsch</taxon>
    </lineage>
</organism>